<dbReference type="EMBL" id="HBUF01001142">
    <property type="protein sequence ID" value="CAG6605864.1"/>
    <property type="molecule type" value="Transcribed_RNA"/>
</dbReference>
<accession>A0A8D8L895</accession>
<keyword evidence="1" id="KW-1133">Transmembrane helix</keyword>
<dbReference type="AlphaFoldDB" id="A0A8D8L895"/>
<proteinExistence type="predicted"/>
<keyword evidence="1" id="KW-0812">Transmembrane</keyword>
<organism evidence="2">
    <name type="scientific">Cacopsylla melanoneura</name>
    <dbReference type="NCBI Taxonomy" id="428564"/>
    <lineage>
        <taxon>Eukaryota</taxon>
        <taxon>Metazoa</taxon>
        <taxon>Ecdysozoa</taxon>
        <taxon>Arthropoda</taxon>
        <taxon>Hexapoda</taxon>
        <taxon>Insecta</taxon>
        <taxon>Pterygota</taxon>
        <taxon>Neoptera</taxon>
        <taxon>Paraneoptera</taxon>
        <taxon>Hemiptera</taxon>
        <taxon>Sternorrhyncha</taxon>
        <taxon>Psylloidea</taxon>
        <taxon>Psyllidae</taxon>
        <taxon>Psyllinae</taxon>
        <taxon>Cacopsylla</taxon>
    </lineage>
</organism>
<sequence length="106" mass="12767">MPERFLYVSSVLYYRCYTYGWKRNVNFSIHTHSMYYCITFIFSLASMYIVIKKITLFLQEGIMWKLPIFLFEVSHFSFSFPVVKNPMVAMVILSCLWSHLLPYIKH</sequence>
<evidence type="ECO:0000313" key="2">
    <source>
        <dbReference type="EMBL" id="CAG6605864.1"/>
    </source>
</evidence>
<feature type="transmembrane region" description="Helical" evidence="1">
    <location>
        <begin position="33"/>
        <end position="51"/>
    </location>
</feature>
<keyword evidence="1" id="KW-0472">Membrane</keyword>
<evidence type="ECO:0000256" key="1">
    <source>
        <dbReference type="SAM" id="Phobius"/>
    </source>
</evidence>
<protein>
    <submittedName>
        <fullName evidence="2">Uncharacterized protein</fullName>
    </submittedName>
</protein>
<name>A0A8D8L895_9HEMI</name>
<reference evidence="2" key="1">
    <citation type="submission" date="2021-05" db="EMBL/GenBank/DDBJ databases">
        <authorList>
            <person name="Alioto T."/>
            <person name="Alioto T."/>
            <person name="Gomez Garrido J."/>
        </authorList>
    </citation>
    <scope>NUCLEOTIDE SEQUENCE</scope>
</reference>